<dbReference type="STRING" id="454171.CP488_02219"/>
<dbReference type="InterPro" id="IPR021373">
    <property type="entry name" value="DUF2993"/>
</dbReference>
<proteinExistence type="predicted"/>
<keyword evidence="2" id="KW-1185">Reference proteome</keyword>
<dbReference type="InParanoid" id="S0EV87"/>
<dbReference type="Proteomes" id="UP000014227">
    <property type="component" value="Chromosome I"/>
</dbReference>
<dbReference type="AlphaFoldDB" id="S0EV87"/>
<sequence>MAHRKVLRWIGLGTLLVALLFVNGCTRPINRTAERRIREALPSLLGPAKAYRVHVESSPLNTLSGRLAHVLIDADDLQLPNGLLLQHLHLDLKGVDFDTQHKQLRHIDSAHFQAVVDENALTLYLIGQETEELNLRDLQVHILPNNILQIAGERTVLGVGVPFSISGPIRLMGPDRIELDPDRLTLVGIHVPDLLFGFIKSRFESAITFSNLPFPIRLTSLHTQSGQLFLEGDADVGKMADAVNRRVQEASQGVVYSN</sequence>
<dbReference type="HOGENOM" id="CLU_1076454_0_0_0"/>
<name>S0EV87_CHTCT</name>
<gene>
    <name evidence="1" type="ORF">CCALI_01871</name>
</gene>
<evidence type="ECO:0000313" key="1">
    <source>
        <dbReference type="EMBL" id="CCW35680.1"/>
    </source>
</evidence>
<reference evidence="2" key="1">
    <citation type="submission" date="2013-03" db="EMBL/GenBank/DDBJ databases">
        <title>Genome sequence of Chthonomonas calidirosea, the first sequenced genome from the Armatimonadetes phylum (formally candidate division OP10).</title>
        <authorList>
            <person name="Lee K.C.Y."/>
            <person name="Morgan X.C."/>
            <person name="Dunfield P.F."/>
            <person name="Tamas I."/>
            <person name="Houghton K.M."/>
            <person name="Vyssotski M."/>
            <person name="Ryan J.L.J."/>
            <person name="Lagutin K."/>
            <person name="McDonald I.R."/>
            <person name="Stott M.B."/>
        </authorList>
    </citation>
    <scope>NUCLEOTIDE SEQUENCE [LARGE SCALE GENOMIC DNA]</scope>
    <source>
        <strain evidence="2">DSM 23976 / ICMP 18418 / T49</strain>
    </source>
</reference>
<dbReference type="KEGG" id="ccz:CCALI_01871"/>
<dbReference type="PATRIC" id="fig|1303518.3.peg.1928"/>
<protein>
    <recommendedName>
        <fullName evidence="3">DUF2993 domain-containing protein</fullName>
    </recommendedName>
</protein>
<evidence type="ECO:0008006" key="3">
    <source>
        <dbReference type="Google" id="ProtNLM"/>
    </source>
</evidence>
<dbReference type="EMBL" id="HF951689">
    <property type="protein sequence ID" value="CCW35680.1"/>
    <property type="molecule type" value="Genomic_DNA"/>
</dbReference>
<accession>S0EV87</accession>
<evidence type="ECO:0000313" key="2">
    <source>
        <dbReference type="Proteomes" id="UP000014227"/>
    </source>
</evidence>
<organism evidence="1 2">
    <name type="scientific">Chthonomonas calidirosea (strain DSM 23976 / ICMP 18418 / T49)</name>
    <dbReference type="NCBI Taxonomy" id="1303518"/>
    <lineage>
        <taxon>Bacteria</taxon>
        <taxon>Bacillati</taxon>
        <taxon>Armatimonadota</taxon>
        <taxon>Chthonomonadia</taxon>
        <taxon>Chthonomonadales</taxon>
        <taxon>Chthonomonadaceae</taxon>
        <taxon>Chthonomonas</taxon>
    </lineage>
</organism>
<dbReference type="Pfam" id="PF11209">
    <property type="entry name" value="LmeA"/>
    <property type="match status" value="1"/>
</dbReference>
<dbReference type="RefSeq" id="WP_016483206.1">
    <property type="nucleotide sequence ID" value="NC_021487.1"/>
</dbReference>